<dbReference type="InterPro" id="IPR006860">
    <property type="entry name" value="FecR"/>
</dbReference>
<feature type="domain" description="FecR protein" evidence="2">
    <location>
        <begin position="121"/>
        <end position="215"/>
    </location>
</feature>
<dbReference type="Pfam" id="PF16344">
    <property type="entry name" value="FecR_C"/>
    <property type="match status" value="1"/>
</dbReference>
<dbReference type="OrthoDB" id="1097347at2"/>
<dbReference type="PIRSF" id="PIRSF018266">
    <property type="entry name" value="FecR"/>
    <property type="match status" value="1"/>
</dbReference>
<evidence type="ECO:0000259" key="2">
    <source>
        <dbReference type="Pfam" id="PF04773"/>
    </source>
</evidence>
<feature type="transmembrane region" description="Helical" evidence="1">
    <location>
        <begin position="88"/>
        <end position="106"/>
    </location>
</feature>
<name>A0A562T4Z0_CHIJA</name>
<evidence type="ECO:0000256" key="1">
    <source>
        <dbReference type="SAM" id="Phobius"/>
    </source>
</evidence>
<dbReference type="Pfam" id="PF04773">
    <property type="entry name" value="FecR"/>
    <property type="match status" value="1"/>
</dbReference>
<keyword evidence="5" id="KW-1185">Reference proteome</keyword>
<reference evidence="4 5" key="1">
    <citation type="journal article" date="2013" name="Stand. Genomic Sci.">
        <title>Genomic Encyclopedia of Type Strains, Phase I: The one thousand microbial genomes (KMG-I) project.</title>
        <authorList>
            <person name="Kyrpides N.C."/>
            <person name="Woyke T."/>
            <person name="Eisen J.A."/>
            <person name="Garrity G."/>
            <person name="Lilburn T.G."/>
            <person name="Beck B.J."/>
            <person name="Whitman W.B."/>
            <person name="Hugenholtz P."/>
            <person name="Klenk H.P."/>
        </authorList>
    </citation>
    <scope>NUCLEOTIDE SEQUENCE [LARGE SCALE GENOMIC DNA]</scope>
    <source>
        <strain evidence="4 5">DSM 13484</strain>
    </source>
</reference>
<keyword evidence="1" id="KW-0472">Membrane</keyword>
<dbReference type="PANTHER" id="PTHR30273">
    <property type="entry name" value="PERIPLASMIC SIGNAL SENSOR AND SIGMA FACTOR ACTIVATOR FECR-RELATED"/>
    <property type="match status" value="1"/>
</dbReference>
<dbReference type="InterPro" id="IPR012373">
    <property type="entry name" value="Ferrdict_sens_TM"/>
</dbReference>
<dbReference type="Gene3D" id="3.55.50.30">
    <property type="match status" value="1"/>
</dbReference>
<dbReference type="GO" id="GO:0016989">
    <property type="term" value="F:sigma factor antagonist activity"/>
    <property type="evidence" value="ECO:0007669"/>
    <property type="project" value="TreeGrafter"/>
</dbReference>
<dbReference type="InterPro" id="IPR032508">
    <property type="entry name" value="FecR_C"/>
</dbReference>
<dbReference type="EMBL" id="VLLG01000003">
    <property type="protein sequence ID" value="TWI88599.1"/>
    <property type="molecule type" value="Genomic_DNA"/>
</dbReference>
<dbReference type="PANTHER" id="PTHR30273:SF2">
    <property type="entry name" value="PROTEIN FECR"/>
    <property type="match status" value="1"/>
</dbReference>
<organism evidence="4 5">
    <name type="scientific">Chitinophaga japonensis</name>
    <name type="common">Flexibacter japonensis</name>
    <dbReference type="NCBI Taxonomy" id="104662"/>
    <lineage>
        <taxon>Bacteria</taxon>
        <taxon>Pseudomonadati</taxon>
        <taxon>Bacteroidota</taxon>
        <taxon>Chitinophagia</taxon>
        <taxon>Chitinophagales</taxon>
        <taxon>Chitinophagaceae</taxon>
        <taxon>Chitinophaga</taxon>
    </lineage>
</organism>
<keyword evidence="1" id="KW-1133">Transmembrane helix</keyword>
<evidence type="ECO:0000259" key="3">
    <source>
        <dbReference type="Pfam" id="PF16344"/>
    </source>
</evidence>
<keyword evidence="1" id="KW-0812">Transmembrane</keyword>
<protein>
    <submittedName>
        <fullName evidence="4">FecR family protein</fullName>
    </submittedName>
</protein>
<gene>
    <name evidence="4" type="ORF">LX66_2685</name>
</gene>
<sequence>MTVGRTQEHIDWELVYAILAGEADEEQEERWRHLFLSSQACRDLYGELKGSFVAAEEEGEAFARLRAISQLHHPAPVARSRKRYRKRWLLMAGSLAAMLTALLFFIQSRKQPERKAAAWQQIKAAAGRATVITFPEGSTVRLAPLSSIRFPNEFDADKREVILTGEGFFNITKDSARPFLVHTQQLVTKVLGTAFHMQYDSAQQLRVTLVEGKVKILKEEGQDLATLLPCQSFRYNIQEDSWEIRRIPATEAGVLQNGGLIFRAAPLHEVAALLERYFDVKVVFSEPALRALRFSSMFDKPTLNGILTALKASGKIDYFTRDNIIFLQRKK</sequence>
<accession>A0A562T4Z0</accession>
<evidence type="ECO:0000313" key="5">
    <source>
        <dbReference type="Proteomes" id="UP000316778"/>
    </source>
</evidence>
<comment type="caution">
    <text evidence="4">The sequence shown here is derived from an EMBL/GenBank/DDBJ whole genome shotgun (WGS) entry which is preliminary data.</text>
</comment>
<proteinExistence type="predicted"/>
<evidence type="ECO:0000313" key="4">
    <source>
        <dbReference type="EMBL" id="TWI88599.1"/>
    </source>
</evidence>
<dbReference type="Gene3D" id="2.60.120.1440">
    <property type="match status" value="1"/>
</dbReference>
<dbReference type="Proteomes" id="UP000316778">
    <property type="component" value="Unassembled WGS sequence"/>
</dbReference>
<dbReference type="AlphaFoldDB" id="A0A562T4Z0"/>
<feature type="domain" description="Protein FecR C-terminal" evidence="3">
    <location>
        <begin position="260"/>
        <end position="325"/>
    </location>
</feature>